<dbReference type="EMBL" id="GIFC01006013">
    <property type="protein sequence ID" value="MXU88096.1"/>
    <property type="molecule type" value="Transcribed_RNA"/>
</dbReference>
<accession>A0A6B0UGY6</accession>
<dbReference type="AlphaFoldDB" id="A0A6B0UGY6"/>
<organism evidence="1">
    <name type="scientific">Ixodes ricinus</name>
    <name type="common">Common tick</name>
    <name type="synonym">Acarus ricinus</name>
    <dbReference type="NCBI Taxonomy" id="34613"/>
    <lineage>
        <taxon>Eukaryota</taxon>
        <taxon>Metazoa</taxon>
        <taxon>Ecdysozoa</taxon>
        <taxon>Arthropoda</taxon>
        <taxon>Chelicerata</taxon>
        <taxon>Arachnida</taxon>
        <taxon>Acari</taxon>
        <taxon>Parasitiformes</taxon>
        <taxon>Ixodida</taxon>
        <taxon>Ixodoidea</taxon>
        <taxon>Ixodidae</taxon>
        <taxon>Ixodinae</taxon>
        <taxon>Ixodes</taxon>
    </lineage>
</organism>
<protein>
    <submittedName>
        <fullName evidence="1">Putative secreted protein</fullName>
    </submittedName>
</protein>
<sequence length="100" mass="11283">MIVDRTRLVEVSFAFLVSVLAVEGVPFCTRHLSPRRLPVWNELQLHDVGEFAVGRVELFEYEALAVRAVRFVEHLDGHFGTGLLACLNAEQGDDTDEDDR</sequence>
<name>A0A6B0UGY6_IXORI</name>
<proteinExistence type="predicted"/>
<evidence type="ECO:0000313" key="1">
    <source>
        <dbReference type="EMBL" id="MXU88096.1"/>
    </source>
</evidence>
<reference evidence="1" key="1">
    <citation type="submission" date="2019-12" db="EMBL/GenBank/DDBJ databases">
        <title>An insight into the sialome of adult female Ixodes ricinus ticks feeding for 6 days.</title>
        <authorList>
            <person name="Perner J."/>
            <person name="Ribeiro J.M.C."/>
        </authorList>
    </citation>
    <scope>NUCLEOTIDE SEQUENCE</scope>
    <source>
        <strain evidence="1">Semi-engorged</strain>
        <tissue evidence="1">Salivary glands</tissue>
    </source>
</reference>